<dbReference type="InParanoid" id="A0A409YVD9"/>
<comment type="caution">
    <text evidence="2">The sequence shown here is derived from an EMBL/GenBank/DDBJ whole genome shotgun (WGS) entry which is preliminary data.</text>
</comment>
<protein>
    <submittedName>
        <fullName evidence="2">Uncharacterized protein</fullName>
    </submittedName>
</protein>
<evidence type="ECO:0000313" key="2">
    <source>
        <dbReference type="EMBL" id="PPR06933.1"/>
    </source>
</evidence>
<gene>
    <name evidence="2" type="ORF">CVT24_010997</name>
</gene>
<proteinExistence type="predicted"/>
<keyword evidence="3" id="KW-1185">Reference proteome</keyword>
<dbReference type="Proteomes" id="UP000284842">
    <property type="component" value="Unassembled WGS sequence"/>
</dbReference>
<accession>A0A409YVD9</accession>
<feature type="region of interest" description="Disordered" evidence="1">
    <location>
        <begin position="263"/>
        <end position="287"/>
    </location>
</feature>
<feature type="compositionally biased region" description="Basic and acidic residues" evidence="1">
    <location>
        <begin position="267"/>
        <end position="280"/>
    </location>
</feature>
<evidence type="ECO:0000313" key="3">
    <source>
        <dbReference type="Proteomes" id="UP000284842"/>
    </source>
</evidence>
<name>A0A409YVD9_9AGAR</name>
<dbReference type="EMBL" id="NHTK01000558">
    <property type="protein sequence ID" value="PPR06933.1"/>
    <property type="molecule type" value="Genomic_DNA"/>
</dbReference>
<organism evidence="2 3">
    <name type="scientific">Panaeolus cyanescens</name>
    <dbReference type="NCBI Taxonomy" id="181874"/>
    <lineage>
        <taxon>Eukaryota</taxon>
        <taxon>Fungi</taxon>
        <taxon>Dikarya</taxon>
        <taxon>Basidiomycota</taxon>
        <taxon>Agaricomycotina</taxon>
        <taxon>Agaricomycetes</taxon>
        <taxon>Agaricomycetidae</taxon>
        <taxon>Agaricales</taxon>
        <taxon>Agaricineae</taxon>
        <taxon>Galeropsidaceae</taxon>
        <taxon>Panaeolus</taxon>
    </lineage>
</organism>
<sequence length="312" mass="35498">MDMAIPAKDWDEVVREIRQGIRSALDLCAKKAQERASRDDVEFADLLDHGDIAISEPNIEFGRSSVASSSLQHIFEAEYQSDISAELGRQHPFSSTPTWSPEKGFHGPRAMWMVVLLFSDMHNPIIEVYCNPETQIFLRDVPRTTTPQSGVDALSMEDLEEKLRKDLGRGKFDDPDIYEAQMKYSSIFQRATSEYDNQPMTNAIRNIVTYKHARDSEVGCSNPAAVAQFLGKVLDVLCRLRDYNSFNKNATAYLTSHIKQTRNIKSTYEKPRRPVKENGKRRGPHPRVLDHAFRVKPSLKMGGITSRRSARH</sequence>
<evidence type="ECO:0000256" key="1">
    <source>
        <dbReference type="SAM" id="MobiDB-lite"/>
    </source>
</evidence>
<reference evidence="2 3" key="1">
    <citation type="journal article" date="2018" name="Evol. Lett.">
        <title>Horizontal gene cluster transfer increased hallucinogenic mushroom diversity.</title>
        <authorList>
            <person name="Reynolds H.T."/>
            <person name="Vijayakumar V."/>
            <person name="Gluck-Thaler E."/>
            <person name="Korotkin H.B."/>
            <person name="Matheny P.B."/>
            <person name="Slot J.C."/>
        </authorList>
    </citation>
    <scope>NUCLEOTIDE SEQUENCE [LARGE SCALE GENOMIC DNA]</scope>
    <source>
        <strain evidence="2 3">2629</strain>
    </source>
</reference>
<dbReference type="AlphaFoldDB" id="A0A409YVD9"/>